<evidence type="ECO:0000256" key="1">
    <source>
        <dbReference type="SAM" id="MobiDB-lite"/>
    </source>
</evidence>
<reference evidence="2 3" key="1">
    <citation type="journal article" name="Sci. Rep.">
        <title>Genome-scale phylogenetic analyses confirm Olpidium as the closest living zoosporic fungus to the non-flagellated, terrestrial fungi.</title>
        <authorList>
            <person name="Chang Y."/>
            <person name="Rochon D."/>
            <person name="Sekimoto S."/>
            <person name="Wang Y."/>
            <person name="Chovatia M."/>
            <person name="Sandor L."/>
            <person name="Salamov A."/>
            <person name="Grigoriev I.V."/>
            <person name="Stajich J.E."/>
            <person name="Spatafora J.W."/>
        </authorList>
    </citation>
    <scope>NUCLEOTIDE SEQUENCE [LARGE SCALE GENOMIC DNA]</scope>
    <source>
        <strain evidence="2">S191</strain>
    </source>
</reference>
<name>A0A8H8DIE4_9FUNG</name>
<sequence length="186" mass="18964">ETVARHPDGAQKLPASTPAFPTPTSQFSCATTKHHRKPSANQQQKGMKVAFVFAAAAAVLASAPAQAVNVTVCQPGEADVADAQDDGGSADLATAPKFAMVKVTGPSASVNGNITTPGIATADGVDNCLVVAGFDFAAGSVIDIFWANSTVGVADHQATCDLAVTTRCTFSPNELSPIREEALLQP</sequence>
<evidence type="ECO:0000313" key="3">
    <source>
        <dbReference type="Proteomes" id="UP000673691"/>
    </source>
</evidence>
<evidence type="ECO:0000313" key="2">
    <source>
        <dbReference type="EMBL" id="KAG5458992.1"/>
    </source>
</evidence>
<accession>A0A8H8DIE4</accession>
<feature type="region of interest" description="Disordered" evidence="1">
    <location>
        <begin position="1"/>
        <end position="42"/>
    </location>
</feature>
<protein>
    <submittedName>
        <fullName evidence="2">Uncharacterized protein</fullName>
    </submittedName>
</protein>
<dbReference type="AlphaFoldDB" id="A0A8H8DIE4"/>
<proteinExistence type="predicted"/>
<organism evidence="2 3">
    <name type="scientific">Olpidium bornovanus</name>
    <dbReference type="NCBI Taxonomy" id="278681"/>
    <lineage>
        <taxon>Eukaryota</taxon>
        <taxon>Fungi</taxon>
        <taxon>Fungi incertae sedis</taxon>
        <taxon>Olpidiomycota</taxon>
        <taxon>Olpidiomycotina</taxon>
        <taxon>Olpidiomycetes</taxon>
        <taxon>Olpidiales</taxon>
        <taxon>Olpidiaceae</taxon>
        <taxon>Olpidium</taxon>
    </lineage>
</organism>
<feature type="non-terminal residue" evidence="2">
    <location>
        <position position="1"/>
    </location>
</feature>
<feature type="compositionally biased region" description="Low complexity" evidence="1">
    <location>
        <begin position="14"/>
        <end position="28"/>
    </location>
</feature>
<keyword evidence="3" id="KW-1185">Reference proteome</keyword>
<dbReference type="Proteomes" id="UP000673691">
    <property type="component" value="Unassembled WGS sequence"/>
</dbReference>
<gene>
    <name evidence="2" type="ORF">BJ554DRAFT_686</name>
</gene>
<dbReference type="EMBL" id="JAEFCI010007551">
    <property type="protein sequence ID" value="KAG5458992.1"/>
    <property type="molecule type" value="Genomic_DNA"/>
</dbReference>
<comment type="caution">
    <text evidence="2">The sequence shown here is derived from an EMBL/GenBank/DDBJ whole genome shotgun (WGS) entry which is preliminary data.</text>
</comment>